<reference evidence="1 2" key="1">
    <citation type="submission" date="2014-06" db="EMBL/GenBank/DDBJ databases">
        <title>Draft genome sequence of iron oxidizing acidophile Leptospirillum ferriphilum DSM14647.</title>
        <authorList>
            <person name="Cardenas J.P."/>
            <person name="Lazcano M."/>
            <person name="Ossandon F.J."/>
            <person name="Corbett M."/>
            <person name="Holmes D.S."/>
            <person name="Watkin E."/>
        </authorList>
    </citation>
    <scope>NUCLEOTIDE SEQUENCE [LARGE SCALE GENOMIC DNA]</scope>
    <source>
        <strain evidence="1 2">DSM 14647</strain>
    </source>
</reference>
<gene>
    <name evidence="1" type="ORF">LptCag_0003</name>
</gene>
<proteinExistence type="predicted"/>
<dbReference type="AlphaFoldDB" id="A0A094YHA8"/>
<dbReference type="EMBL" id="JPGK01000015">
    <property type="protein sequence ID" value="KGA92551.1"/>
    <property type="molecule type" value="Genomic_DNA"/>
</dbReference>
<organism evidence="1 2">
    <name type="scientific">Leptospirillum ferriphilum</name>
    <dbReference type="NCBI Taxonomy" id="178606"/>
    <lineage>
        <taxon>Bacteria</taxon>
        <taxon>Pseudomonadati</taxon>
        <taxon>Nitrospirota</taxon>
        <taxon>Nitrospiria</taxon>
        <taxon>Nitrospirales</taxon>
        <taxon>Nitrospiraceae</taxon>
        <taxon>Leptospirillum</taxon>
    </lineage>
</organism>
<evidence type="ECO:0000313" key="1">
    <source>
        <dbReference type="EMBL" id="KGA92551.1"/>
    </source>
</evidence>
<accession>A0A094YHA8</accession>
<dbReference type="Proteomes" id="UP000029452">
    <property type="component" value="Unassembled WGS sequence"/>
</dbReference>
<protein>
    <submittedName>
        <fullName evidence="1">Uncharacterized protein</fullName>
    </submittedName>
</protein>
<evidence type="ECO:0000313" key="2">
    <source>
        <dbReference type="Proteomes" id="UP000029452"/>
    </source>
</evidence>
<sequence length="217" mass="23606">MILISSFFTAKFFRQCKRFFISRKTVMRPGFPALFLLLAMISLGPQKASAVDLEFLGDMTIAPVSPLQNAGIVGGGGDIRLLWEVLPDWDAMFSAGIQVFPTGTNPGPNTVTFEPNTGGIVSVVPVTFGFSHVIYRTRKKNTFFLTGGIGPGFEFPYGADHPEVEPYAEVGGGFSLKEFFLEERVGVMPLAFGAYQPAGSGPLIMFITSVGIHFFQF</sequence>
<comment type="caution">
    <text evidence="1">The sequence shown here is derived from an EMBL/GenBank/DDBJ whole genome shotgun (WGS) entry which is preliminary data.</text>
</comment>
<dbReference type="PATRIC" id="fig|178606.4.peg.2681"/>
<name>A0A094YHA8_9BACT</name>
<dbReference type="RefSeq" id="WP_036084066.1">
    <property type="nucleotide sequence ID" value="NZ_JBPKCJ010000003.1"/>
</dbReference>